<evidence type="ECO:0000256" key="1">
    <source>
        <dbReference type="SAM" id="MobiDB-lite"/>
    </source>
</evidence>
<reference evidence="2" key="1">
    <citation type="journal article" date="2020" name="G3 (Bethesda)">
        <title>High-Quality Assemblies for Three Invasive Social Wasps from the &lt;i&gt;Vespula&lt;/i&gt; Genus.</title>
        <authorList>
            <person name="Harrop T.W.R."/>
            <person name="Guhlin J."/>
            <person name="McLaughlin G.M."/>
            <person name="Permina E."/>
            <person name="Stockwell P."/>
            <person name="Gilligan J."/>
            <person name="Le Lec M.F."/>
            <person name="Gruber M.A.M."/>
            <person name="Quinn O."/>
            <person name="Lovegrove M."/>
            <person name="Duncan E.J."/>
            <person name="Remnant E.J."/>
            <person name="Van Eeckhoven J."/>
            <person name="Graham B."/>
            <person name="Knapp R.A."/>
            <person name="Langford K.W."/>
            <person name="Kronenberg Z."/>
            <person name="Press M.O."/>
            <person name="Eacker S.M."/>
            <person name="Wilson-Rankin E.E."/>
            <person name="Purcell J."/>
            <person name="Lester P.J."/>
            <person name="Dearden P.K."/>
        </authorList>
    </citation>
    <scope>NUCLEOTIDE SEQUENCE</scope>
    <source>
        <strain evidence="2">Volc-1</strain>
    </source>
</reference>
<feature type="compositionally biased region" description="Basic and acidic residues" evidence="1">
    <location>
        <begin position="29"/>
        <end position="45"/>
    </location>
</feature>
<organism evidence="2 3">
    <name type="scientific">Vespula pensylvanica</name>
    <name type="common">Western yellow jacket</name>
    <name type="synonym">Wasp</name>
    <dbReference type="NCBI Taxonomy" id="30213"/>
    <lineage>
        <taxon>Eukaryota</taxon>
        <taxon>Metazoa</taxon>
        <taxon>Ecdysozoa</taxon>
        <taxon>Arthropoda</taxon>
        <taxon>Hexapoda</taxon>
        <taxon>Insecta</taxon>
        <taxon>Pterygota</taxon>
        <taxon>Neoptera</taxon>
        <taxon>Endopterygota</taxon>
        <taxon>Hymenoptera</taxon>
        <taxon>Apocrita</taxon>
        <taxon>Aculeata</taxon>
        <taxon>Vespoidea</taxon>
        <taxon>Vespidae</taxon>
        <taxon>Vespinae</taxon>
        <taxon>Vespula</taxon>
    </lineage>
</organism>
<feature type="compositionally biased region" description="Basic residues" evidence="1">
    <location>
        <begin position="11"/>
        <end position="28"/>
    </location>
</feature>
<name>A0A834MZ60_VESPE</name>
<comment type="caution">
    <text evidence="2">The sequence shown here is derived from an EMBL/GenBank/DDBJ whole genome shotgun (WGS) entry which is preliminary data.</text>
</comment>
<feature type="region of interest" description="Disordered" evidence="1">
    <location>
        <begin position="1"/>
        <end position="45"/>
    </location>
</feature>
<proteinExistence type="predicted"/>
<evidence type="ECO:0000313" key="3">
    <source>
        <dbReference type="Proteomes" id="UP000600918"/>
    </source>
</evidence>
<gene>
    <name evidence="2" type="ORF">H0235_017644</name>
</gene>
<protein>
    <submittedName>
        <fullName evidence="2">Uncharacterized protein</fullName>
    </submittedName>
</protein>
<dbReference type="Proteomes" id="UP000600918">
    <property type="component" value="Unassembled WGS sequence"/>
</dbReference>
<evidence type="ECO:0000313" key="2">
    <source>
        <dbReference type="EMBL" id="KAF7390482.1"/>
    </source>
</evidence>
<dbReference type="EMBL" id="JACSDY010000023">
    <property type="protein sequence ID" value="KAF7390482.1"/>
    <property type="molecule type" value="Genomic_DNA"/>
</dbReference>
<keyword evidence="3" id="KW-1185">Reference proteome</keyword>
<accession>A0A834MZ60</accession>
<sequence>MFQRTIERNGVGKKKKKEKKEKKRKEKKRKEEEGKYRQTGRDAEKTTVYESWQRWTGIILWSANGNSAEGILVERDRLGFRRREETL</sequence>
<dbReference type="AlphaFoldDB" id="A0A834MZ60"/>